<reference evidence="1" key="1">
    <citation type="submission" date="2021-03" db="EMBL/GenBank/DDBJ databases">
        <title>Acanthopleuribacteraceae sp. M133.</title>
        <authorList>
            <person name="Wang G."/>
        </authorList>
    </citation>
    <scope>NUCLEOTIDE SEQUENCE</scope>
    <source>
        <strain evidence="1">M133</strain>
    </source>
</reference>
<name>A0A8A4TYY8_SULCO</name>
<dbReference type="KEGG" id="scor:J3U87_04635"/>
<accession>A0A8A4TYY8</accession>
<dbReference type="RefSeq" id="WP_237381858.1">
    <property type="nucleotide sequence ID" value="NZ_CP071793.1"/>
</dbReference>
<protein>
    <submittedName>
        <fullName evidence="1">Uncharacterized protein</fullName>
    </submittedName>
</protein>
<evidence type="ECO:0000313" key="1">
    <source>
        <dbReference type="EMBL" id="QTD51735.1"/>
    </source>
</evidence>
<gene>
    <name evidence="1" type="ORF">J3U87_04635</name>
</gene>
<organism evidence="1 2">
    <name type="scientific">Sulfidibacter corallicola</name>
    <dbReference type="NCBI Taxonomy" id="2818388"/>
    <lineage>
        <taxon>Bacteria</taxon>
        <taxon>Pseudomonadati</taxon>
        <taxon>Acidobacteriota</taxon>
        <taxon>Holophagae</taxon>
        <taxon>Acanthopleuribacterales</taxon>
        <taxon>Acanthopleuribacteraceae</taxon>
        <taxon>Sulfidibacter</taxon>
    </lineage>
</organism>
<dbReference type="AlphaFoldDB" id="A0A8A4TYY8"/>
<dbReference type="Proteomes" id="UP000663929">
    <property type="component" value="Chromosome"/>
</dbReference>
<proteinExistence type="predicted"/>
<evidence type="ECO:0000313" key="2">
    <source>
        <dbReference type="Proteomes" id="UP000663929"/>
    </source>
</evidence>
<keyword evidence="2" id="KW-1185">Reference proteome</keyword>
<dbReference type="EMBL" id="CP071793">
    <property type="protein sequence ID" value="QTD51735.1"/>
    <property type="molecule type" value="Genomic_DNA"/>
</dbReference>
<sequence length="278" mass="31144">MFRDRKLISFVFPLVILPAFCQVDLGEFLYSIPQLPVSTNWETSLLVSVPTLETETISIDLNYDTQTTALVFNSDSFNEVALTDIARTHMIISSPVEVSLFLRYSNATAGVQGGMTRVPQFNPDITIRTFTVEENDRFLSSFVLSNYNLDNDTFDITATFLDSSGKTIHTSSQVITVDTRLVVLTNSFFDLPQGDPDWKIRITAESEATNWDLQGLLIEQDGSNNYYIYSQPMRTPAQRLQRFSSGWNNSQFSLCGQSPILINALVQIINTGGVCSEN</sequence>